<dbReference type="EnsemblMetazoa" id="OVOC5005.1">
    <property type="protein sequence ID" value="OVOC5005.1"/>
    <property type="gene ID" value="WBGene00241814"/>
</dbReference>
<organism evidence="2 3">
    <name type="scientific">Onchocerca volvulus</name>
    <dbReference type="NCBI Taxonomy" id="6282"/>
    <lineage>
        <taxon>Eukaryota</taxon>
        <taxon>Metazoa</taxon>
        <taxon>Ecdysozoa</taxon>
        <taxon>Nematoda</taxon>
        <taxon>Chromadorea</taxon>
        <taxon>Rhabditida</taxon>
        <taxon>Spirurina</taxon>
        <taxon>Spiruromorpha</taxon>
        <taxon>Filarioidea</taxon>
        <taxon>Onchocercidae</taxon>
        <taxon>Onchocerca</taxon>
    </lineage>
</organism>
<feature type="region of interest" description="Disordered" evidence="1">
    <location>
        <begin position="61"/>
        <end position="83"/>
    </location>
</feature>
<protein>
    <submittedName>
        <fullName evidence="2">Uncharacterized protein</fullName>
    </submittedName>
</protein>
<sequence length="83" mass="9157">MSRKIISPAEKEETAQMHAAAAAAAASMMTASTKGHHHDGDNDVDENNLVIMIGSRWESEIEDDCDSDGDIHSSWQRKAMNDW</sequence>
<proteinExistence type="predicted"/>
<feature type="compositionally biased region" description="Low complexity" evidence="1">
    <location>
        <begin position="19"/>
        <end position="33"/>
    </location>
</feature>
<dbReference type="AlphaFoldDB" id="A0A8R1XY01"/>
<keyword evidence="3" id="KW-1185">Reference proteome</keyword>
<evidence type="ECO:0000313" key="3">
    <source>
        <dbReference type="Proteomes" id="UP000024404"/>
    </source>
</evidence>
<reference evidence="2" key="2">
    <citation type="submission" date="2022-06" db="UniProtKB">
        <authorList>
            <consortium name="EnsemblMetazoa"/>
        </authorList>
    </citation>
    <scope>IDENTIFICATION</scope>
</reference>
<reference evidence="3" key="1">
    <citation type="submission" date="2013-10" db="EMBL/GenBank/DDBJ databases">
        <title>Genome sequencing of Onchocerca volvulus.</title>
        <authorList>
            <person name="Cotton J."/>
            <person name="Tsai J."/>
            <person name="Stanley E."/>
            <person name="Tracey A."/>
            <person name="Holroyd N."/>
            <person name="Lustigman S."/>
            <person name="Berriman M."/>
        </authorList>
    </citation>
    <scope>NUCLEOTIDE SEQUENCE</scope>
</reference>
<name>A0A8R1XY01_ONCVO</name>
<feature type="region of interest" description="Disordered" evidence="1">
    <location>
        <begin position="1"/>
        <end position="47"/>
    </location>
</feature>
<accession>A0A8R1XY01</accession>
<evidence type="ECO:0000256" key="1">
    <source>
        <dbReference type="SAM" id="MobiDB-lite"/>
    </source>
</evidence>
<evidence type="ECO:0000313" key="2">
    <source>
        <dbReference type="EnsemblMetazoa" id="OVOC5005.1"/>
    </source>
</evidence>
<dbReference type="EMBL" id="CMVM020000147">
    <property type="status" value="NOT_ANNOTATED_CDS"/>
    <property type="molecule type" value="Genomic_DNA"/>
</dbReference>
<dbReference type="Proteomes" id="UP000024404">
    <property type="component" value="Unassembled WGS sequence"/>
</dbReference>